<dbReference type="SUPFAM" id="SSF52499">
    <property type="entry name" value="Isochorismatase-like hydrolases"/>
    <property type="match status" value="1"/>
</dbReference>
<dbReference type="PANTHER" id="PTHR43540:SF10">
    <property type="entry name" value="ISOCHORISMATASE"/>
    <property type="match status" value="1"/>
</dbReference>
<comment type="similarity">
    <text evidence="1">Belongs to the isochorismatase family.</text>
</comment>
<dbReference type="InterPro" id="IPR036380">
    <property type="entry name" value="Isochorismatase-like_sf"/>
</dbReference>
<keyword evidence="2" id="KW-0378">Hydrolase</keyword>
<organism evidence="4 5">
    <name type="scientific">Staphylococcus equorum</name>
    <dbReference type="NCBI Taxonomy" id="246432"/>
    <lineage>
        <taxon>Bacteria</taxon>
        <taxon>Bacillati</taxon>
        <taxon>Bacillota</taxon>
        <taxon>Bacilli</taxon>
        <taxon>Bacillales</taxon>
        <taxon>Staphylococcaceae</taxon>
        <taxon>Staphylococcus</taxon>
    </lineage>
</organism>
<evidence type="ECO:0000256" key="2">
    <source>
        <dbReference type="ARBA" id="ARBA00022801"/>
    </source>
</evidence>
<dbReference type="AlphaFoldDB" id="A0AAP7IDX5"/>
<dbReference type="GO" id="GO:0016787">
    <property type="term" value="F:hydrolase activity"/>
    <property type="evidence" value="ECO:0007669"/>
    <property type="project" value="UniProtKB-KW"/>
</dbReference>
<evidence type="ECO:0000259" key="3">
    <source>
        <dbReference type="Pfam" id="PF00857"/>
    </source>
</evidence>
<dbReference type="PANTHER" id="PTHR43540">
    <property type="entry name" value="PEROXYUREIDOACRYLATE/UREIDOACRYLATE AMIDOHYDROLASE-RELATED"/>
    <property type="match status" value="1"/>
</dbReference>
<dbReference type="Gene3D" id="3.40.50.850">
    <property type="entry name" value="Isochorismatase-like"/>
    <property type="match status" value="1"/>
</dbReference>
<dbReference type="CDD" id="cd00431">
    <property type="entry name" value="cysteine_hydrolases"/>
    <property type="match status" value="1"/>
</dbReference>
<comment type="caution">
    <text evidence="4">The sequence shown here is derived from an EMBL/GenBank/DDBJ whole genome shotgun (WGS) entry which is preliminary data.</text>
</comment>
<gene>
    <name evidence="4" type="ORF">ASS94_07760</name>
</gene>
<proteinExistence type="inferred from homology"/>
<dbReference type="EMBL" id="LNPX01000035">
    <property type="protein sequence ID" value="OEK55846.1"/>
    <property type="molecule type" value="Genomic_DNA"/>
</dbReference>
<protein>
    <submittedName>
        <fullName evidence="4">Isochorismatase</fullName>
    </submittedName>
</protein>
<dbReference type="GeneID" id="69845451"/>
<reference evidence="5" key="1">
    <citation type="submission" date="2015-11" db="EMBL/GenBank/DDBJ databases">
        <title>Genomic diversity of Staphylococcus saprophyticus strains from urinary tract infections, animal surfaces, and fermented foods.</title>
        <authorList>
            <person name="Wolfe B.E."/>
        </authorList>
    </citation>
    <scope>NUCLEOTIDE SEQUENCE [LARGE SCALE GENOMIC DNA]</scope>
    <source>
        <strain evidence="5">738_7</strain>
    </source>
</reference>
<evidence type="ECO:0000313" key="5">
    <source>
        <dbReference type="Proteomes" id="UP000095464"/>
    </source>
</evidence>
<sequence>MKKSALIVVDYSNDFVANNGKMTCGIPGQQIEHYIVERIEVYNKKQQNIFFMMDLHFEENSYHPENKLFPPHNILGTSGRELYGKVNDIYQNILFNDHIHFLDKTRYDAFCGTSLDILLRERNVTHLEIVGVCTDICVLHTAITAYNLGYSISISHKGVASFNSTGHDWALDHFKNSLGAEVE</sequence>
<dbReference type="RefSeq" id="WP_021339831.1">
    <property type="nucleotide sequence ID" value="NZ_CP013980.1"/>
</dbReference>
<dbReference type="InterPro" id="IPR000868">
    <property type="entry name" value="Isochorismatase-like_dom"/>
</dbReference>
<evidence type="ECO:0000256" key="1">
    <source>
        <dbReference type="ARBA" id="ARBA00006336"/>
    </source>
</evidence>
<dbReference type="InterPro" id="IPR050272">
    <property type="entry name" value="Isochorismatase-like_hydrls"/>
</dbReference>
<feature type="domain" description="Isochorismatase-like" evidence="3">
    <location>
        <begin position="4"/>
        <end position="178"/>
    </location>
</feature>
<evidence type="ECO:0000313" key="4">
    <source>
        <dbReference type="EMBL" id="OEK55846.1"/>
    </source>
</evidence>
<accession>A0AAP7IDX5</accession>
<dbReference type="Proteomes" id="UP000095464">
    <property type="component" value="Unassembled WGS sequence"/>
</dbReference>
<dbReference type="Pfam" id="PF00857">
    <property type="entry name" value="Isochorismatase"/>
    <property type="match status" value="1"/>
</dbReference>
<name>A0AAP7IDX5_9STAP</name>